<organism evidence="2 3">
    <name type="scientific">Phytophthora nicotianae CJ01A1</name>
    <dbReference type="NCBI Taxonomy" id="1317063"/>
    <lineage>
        <taxon>Eukaryota</taxon>
        <taxon>Sar</taxon>
        <taxon>Stramenopiles</taxon>
        <taxon>Oomycota</taxon>
        <taxon>Peronosporomycetes</taxon>
        <taxon>Peronosporales</taxon>
        <taxon>Peronosporaceae</taxon>
        <taxon>Phytophthora</taxon>
    </lineage>
</organism>
<gene>
    <name evidence="2" type="ORF">F441_21427</name>
</gene>
<evidence type="ECO:0000313" key="2">
    <source>
        <dbReference type="EMBL" id="ETP01313.1"/>
    </source>
</evidence>
<dbReference type="AlphaFoldDB" id="W2VUC4"/>
<comment type="caution">
    <text evidence="2">The sequence shown here is derived from an EMBL/GenBank/DDBJ whole genome shotgun (WGS) entry which is preliminary data.</text>
</comment>
<name>W2VUC4_PHYNI</name>
<evidence type="ECO:0000313" key="3">
    <source>
        <dbReference type="Proteomes" id="UP000018958"/>
    </source>
</evidence>
<dbReference type="EMBL" id="ANIX01004271">
    <property type="protein sequence ID" value="ETP01313.1"/>
    <property type="molecule type" value="Genomic_DNA"/>
</dbReference>
<proteinExistence type="predicted"/>
<sequence length="102" mass="11231">MVNKANELDEESALVGDEPFGFPDNDERIQDEDNIHLIIHGPNRFILRFPSMHASYAIRSAQGATTNLCIWSVESSAEFLLVGSRLGIKEAKLKGQLNGGMS</sequence>
<reference evidence="2 3" key="1">
    <citation type="submission" date="2013-11" db="EMBL/GenBank/DDBJ databases">
        <title>The Genome Sequence of Phytophthora parasitica CJ01A1.</title>
        <authorList>
            <consortium name="The Broad Institute Genomics Platform"/>
            <person name="Russ C."/>
            <person name="Tyler B."/>
            <person name="Panabieres F."/>
            <person name="Shan W."/>
            <person name="Tripathy S."/>
            <person name="Grunwald N."/>
            <person name="Machado M."/>
            <person name="Johnson C.S."/>
            <person name="Walker B."/>
            <person name="Young S.K."/>
            <person name="Zeng Q."/>
            <person name="Gargeya S."/>
            <person name="Fitzgerald M."/>
            <person name="Haas B."/>
            <person name="Abouelleil A."/>
            <person name="Allen A.W."/>
            <person name="Alvarado L."/>
            <person name="Arachchi H.M."/>
            <person name="Berlin A.M."/>
            <person name="Chapman S.B."/>
            <person name="Gainer-Dewar J."/>
            <person name="Goldberg J."/>
            <person name="Griggs A."/>
            <person name="Gujja S."/>
            <person name="Hansen M."/>
            <person name="Howarth C."/>
            <person name="Imamovic A."/>
            <person name="Ireland A."/>
            <person name="Larimer J."/>
            <person name="McCowan C."/>
            <person name="Murphy C."/>
            <person name="Pearson M."/>
            <person name="Poon T.W."/>
            <person name="Priest M."/>
            <person name="Roberts A."/>
            <person name="Saif S."/>
            <person name="Shea T."/>
            <person name="Sisk P."/>
            <person name="Sykes S."/>
            <person name="Wortman J."/>
            <person name="Nusbaum C."/>
            <person name="Birren B."/>
        </authorList>
    </citation>
    <scope>NUCLEOTIDE SEQUENCE [LARGE SCALE GENOMIC DNA]</scope>
    <source>
        <strain evidence="2 3">CJ01A1</strain>
    </source>
</reference>
<accession>W2VUC4</accession>
<protein>
    <submittedName>
        <fullName evidence="2">Uncharacterized protein</fullName>
    </submittedName>
</protein>
<dbReference type="Proteomes" id="UP000018958">
    <property type="component" value="Unassembled WGS sequence"/>
</dbReference>
<feature type="region of interest" description="Disordered" evidence="1">
    <location>
        <begin position="1"/>
        <end position="26"/>
    </location>
</feature>
<evidence type="ECO:0000256" key="1">
    <source>
        <dbReference type="SAM" id="MobiDB-lite"/>
    </source>
</evidence>